<dbReference type="STRING" id="946122.A0A0C2SW44"/>
<feature type="region of interest" description="Disordered" evidence="1">
    <location>
        <begin position="307"/>
        <end position="355"/>
    </location>
</feature>
<dbReference type="SUPFAM" id="SSF52087">
    <property type="entry name" value="CRAL/TRIO domain"/>
    <property type="match status" value="1"/>
</dbReference>
<dbReference type="InterPro" id="IPR036273">
    <property type="entry name" value="CRAL/TRIO_N_dom_sf"/>
</dbReference>
<keyword evidence="4" id="KW-1185">Reference proteome</keyword>
<feature type="region of interest" description="Disordered" evidence="1">
    <location>
        <begin position="1"/>
        <end position="24"/>
    </location>
</feature>
<dbReference type="InterPro" id="IPR036865">
    <property type="entry name" value="CRAL-TRIO_dom_sf"/>
</dbReference>
<feature type="domain" description="CRAL-TRIO" evidence="2">
    <location>
        <begin position="118"/>
        <end position="260"/>
    </location>
</feature>
<dbReference type="HOGENOM" id="CLU_014001_1_1_1"/>
<dbReference type="OrthoDB" id="75724at2759"/>
<evidence type="ECO:0000313" key="3">
    <source>
        <dbReference type="EMBL" id="KIL67670.1"/>
    </source>
</evidence>
<organism evidence="3 4">
    <name type="scientific">Amanita muscaria (strain Koide BX008)</name>
    <dbReference type="NCBI Taxonomy" id="946122"/>
    <lineage>
        <taxon>Eukaryota</taxon>
        <taxon>Fungi</taxon>
        <taxon>Dikarya</taxon>
        <taxon>Basidiomycota</taxon>
        <taxon>Agaricomycotina</taxon>
        <taxon>Agaricomycetes</taxon>
        <taxon>Agaricomycetidae</taxon>
        <taxon>Agaricales</taxon>
        <taxon>Pluteineae</taxon>
        <taxon>Amanitaceae</taxon>
        <taxon>Amanita</taxon>
    </lineage>
</organism>
<dbReference type="Proteomes" id="UP000054549">
    <property type="component" value="Unassembled WGS sequence"/>
</dbReference>
<evidence type="ECO:0000256" key="1">
    <source>
        <dbReference type="SAM" id="MobiDB-lite"/>
    </source>
</evidence>
<dbReference type="InterPro" id="IPR052578">
    <property type="entry name" value="PI_Transfer_CRAL-TRIO"/>
</dbReference>
<dbReference type="InterPro" id="IPR011074">
    <property type="entry name" value="CRAL/TRIO_N_dom"/>
</dbReference>
<dbReference type="GO" id="GO:0008526">
    <property type="term" value="F:phosphatidylinositol transfer activity"/>
    <property type="evidence" value="ECO:0007669"/>
    <property type="project" value="TreeGrafter"/>
</dbReference>
<accession>A0A0C2SW44</accession>
<gene>
    <name evidence="3" type="ORF">M378DRAFT_185690</name>
</gene>
<name>A0A0C2SW44_AMAMK</name>
<sequence>MSDKVYTQTPPPPTALAQDPQAQLSEQAQEQYQQVLDHFSQDTYSIPAIENDAQLSEEEKFWLSRECLLRYLRASKWKTQTAIKRLELTLKWRREYGLYDLVTAKHVEPEAVTGKEIVYGYDIEGRPAFYMFPSRQNTDEPTRQIQFAVWMLERCVDLMRPGVETMTLLINYADKAKSPAIGTARAVLNILQEHYPERLGKSLIIKIPFLVNAFFKIILPFVDPVTREKIKFNPDVVKDGYFTPEMLMTGSWEGAADFEYDHDKYWSALISLCEERKKVWLQKWRSLGGTVGIKEWDYKQEDGAEKLAEPGDAEIGVAVSSDEQKGSDDDKQNGHANGHALESVAEVPEASGVVE</sequence>
<dbReference type="Pfam" id="PF00650">
    <property type="entry name" value="CRAL_TRIO"/>
    <property type="match status" value="1"/>
</dbReference>
<dbReference type="EMBL" id="KN818231">
    <property type="protein sequence ID" value="KIL67670.1"/>
    <property type="molecule type" value="Genomic_DNA"/>
</dbReference>
<dbReference type="SMART" id="SM01100">
    <property type="entry name" value="CRAL_TRIO_N"/>
    <property type="match status" value="1"/>
</dbReference>
<dbReference type="CDD" id="cd00170">
    <property type="entry name" value="SEC14"/>
    <property type="match status" value="1"/>
</dbReference>
<dbReference type="InterPro" id="IPR001251">
    <property type="entry name" value="CRAL-TRIO_dom"/>
</dbReference>
<dbReference type="PANTHER" id="PTHR45824:SF29">
    <property type="entry name" value="GH16843P"/>
    <property type="match status" value="1"/>
</dbReference>
<feature type="compositionally biased region" description="Basic and acidic residues" evidence="1">
    <location>
        <begin position="322"/>
        <end position="333"/>
    </location>
</feature>
<dbReference type="SUPFAM" id="SSF46938">
    <property type="entry name" value="CRAL/TRIO N-terminal domain"/>
    <property type="match status" value="1"/>
</dbReference>
<dbReference type="FunCoup" id="A0A0C2SW44">
    <property type="interactions" value="126"/>
</dbReference>
<proteinExistence type="predicted"/>
<dbReference type="Gene3D" id="3.40.525.10">
    <property type="entry name" value="CRAL-TRIO lipid binding domain"/>
    <property type="match status" value="1"/>
</dbReference>
<dbReference type="Pfam" id="PF03765">
    <property type="entry name" value="CRAL_TRIO_N"/>
    <property type="match status" value="1"/>
</dbReference>
<reference evidence="3 4" key="1">
    <citation type="submission" date="2014-04" db="EMBL/GenBank/DDBJ databases">
        <title>Evolutionary Origins and Diversification of the Mycorrhizal Mutualists.</title>
        <authorList>
            <consortium name="DOE Joint Genome Institute"/>
            <consortium name="Mycorrhizal Genomics Consortium"/>
            <person name="Kohler A."/>
            <person name="Kuo A."/>
            <person name="Nagy L.G."/>
            <person name="Floudas D."/>
            <person name="Copeland A."/>
            <person name="Barry K.W."/>
            <person name="Cichocki N."/>
            <person name="Veneault-Fourrey C."/>
            <person name="LaButti K."/>
            <person name="Lindquist E.A."/>
            <person name="Lipzen A."/>
            <person name="Lundell T."/>
            <person name="Morin E."/>
            <person name="Murat C."/>
            <person name="Riley R."/>
            <person name="Ohm R."/>
            <person name="Sun H."/>
            <person name="Tunlid A."/>
            <person name="Henrissat B."/>
            <person name="Grigoriev I.V."/>
            <person name="Hibbett D.S."/>
            <person name="Martin F."/>
        </authorList>
    </citation>
    <scope>NUCLEOTIDE SEQUENCE [LARGE SCALE GENOMIC DNA]</scope>
    <source>
        <strain evidence="3 4">Koide BX008</strain>
    </source>
</reference>
<dbReference type="PROSITE" id="PS50191">
    <property type="entry name" value="CRAL_TRIO"/>
    <property type="match status" value="1"/>
</dbReference>
<dbReference type="AlphaFoldDB" id="A0A0C2SW44"/>
<feature type="compositionally biased region" description="Low complexity" evidence="1">
    <location>
        <begin position="15"/>
        <end position="24"/>
    </location>
</feature>
<evidence type="ECO:0000259" key="2">
    <source>
        <dbReference type="PROSITE" id="PS50191"/>
    </source>
</evidence>
<dbReference type="PANTHER" id="PTHR45824">
    <property type="entry name" value="GH16843P"/>
    <property type="match status" value="1"/>
</dbReference>
<protein>
    <recommendedName>
        <fullName evidence="2">CRAL-TRIO domain-containing protein</fullName>
    </recommendedName>
</protein>
<dbReference type="SMART" id="SM00516">
    <property type="entry name" value="SEC14"/>
    <property type="match status" value="1"/>
</dbReference>
<evidence type="ECO:0000313" key="4">
    <source>
        <dbReference type="Proteomes" id="UP000054549"/>
    </source>
</evidence>
<dbReference type="InParanoid" id="A0A0C2SW44"/>